<accession>A0A8E2JGA6</accession>
<name>A0A8E2JGA6_9PEZI</name>
<dbReference type="SMART" id="SM00587">
    <property type="entry name" value="CHK"/>
    <property type="match status" value="1"/>
</dbReference>
<dbReference type="InterPro" id="IPR015897">
    <property type="entry name" value="CHK_kinase-like"/>
</dbReference>
<dbReference type="Gene3D" id="3.90.1200.10">
    <property type="match status" value="1"/>
</dbReference>
<evidence type="ECO:0000313" key="2">
    <source>
        <dbReference type="EMBL" id="OCK81560.1"/>
    </source>
</evidence>
<gene>
    <name evidence="2" type="ORF">K432DRAFT_350766</name>
</gene>
<dbReference type="PANTHER" id="PTHR11012:SF30">
    <property type="entry name" value="PROTEIN KINASE-LIKE DOMAIN-CONTAINING"/>
    <property type="match status" value="1"/>
</dbReference>
<evidence type="ECO:0000259" key="1">
    <source>
        <dbReference type="SMART" id="SM00587"/>
    </source>
</evidence>
<dbReference type="EMBL" id="KV744916">
    <property type="protein sequence ID" value="OCK81560.1"/>
    <property type="molecule type" value="Genomic_DNA"/>
</dbReference>
<dbReference type="AlphaFoldDB" id="A0A8E2JGA6"/>
<feature type="domain" description="CHK kinase-like" evidence="1">
    <location>
        <begin position="136"/>
        <end position="316"/>
    </location>
</feature>
<dbReference type="Proteomes" id="UP000250266">
    <property type="component" value="Unassembled WGS sequence"/>
</dbReference>
<reference evidence="2 3" key="1">
    <citation type="journal article" date="2016" name="Nat. Commun.">
        <title>Ectomycorrhizal ecology is imprinted in the genome of the dominant symbiotic fungus Cenococcum geophilum.</title>
        <authorList>
            <consortium name="DOE Joint Genome Institute"/>
            <person name="Peter M."/>
            <person name="Kohler A."/>
            <person name="Ohm R.A."/>
            <person name="Kuo A."/>
            <person name="Krutzmann J."/>
            <person name="Morin E."/>
            <person name="Arend M."/>
            <person name="Barry K.W."/>
            <person name="Binder M."/>
            <person name="Choi C."/>
            <person name="Clum A."/>
            <person name="Copeland A."/>
            <person name="Grisel N."/>
            <person name="Haridas S."/>
            <person name="Kipfer T."/>
            <person name="LaButti K."/>
            <person name="Lindquist E."/>
            <person name="Lipzen A."/>
            <person name="Maire R."/>
            <person name="Meier B."/>
            <person name="Mihaltcheva S."/>
            <person name="Molinier V."/>
            <person name="Murat C."/>
            <person name="Poggeler S."/>
            <person name="Quandt C.A."/>
            <person name="Sperisen C."/>
            <person name="Tritt A."/>
            <person name="Tisserant E."/>
            <person name="Crous P.W."/>
            <person name="Henrissat B."/>
            <person name="Nehls U."/>
            <person name="Egli S."/>
            <person name="Spatafora J.W."/>
            <person name="Grigoriev I.V."/>
            <person name="Martin F.M."/>
        </authorList>
    </citation>
    <scope>NUCLEOTIDE SEQUENCE [LARGE SCALE GENOMIC DNA]</scope>
    <source>
        <strain evidence="2 3">CBS 459.81</strain>
    </source>
</reference>
<dbReference type="InterPro" id="IPR011009">
    <property type="entry name" value="Kinase-like_dom_sf"/>
</dbReference>
<evidence type="ECO:0000313" key="3">
    <source>
        <dbReference type="Proteomes" id="UP000250266"/>
    </source>
</evidence>
<proteinExistence type="predicted"/>
<dbReference type="PANTHER" id="PTHR11012">
    <property type="entry name" value="PROTEIN KINASE-LIKE DOMAIN-CONTAINING"/>
    <property type="match status" value="1"/>
</dbReference>
<protein>
    <recommendedName>
        <fullName evidence="1">CHK kinase-like domain-containing protein</fullName>
    </recommendedName>
</protein>
<dbReference type="OrthoDB" id="191037at2759"/>
<dbReference type="InterPro" id="IPR004119">
    <property type="entry name" value="EcKL"/>
</dbReference>
<sequence>MGYSAIHPTPKTSLDSTIPLPLNVDEITQQWLENALGVRLERAHIVQVMPGTATKIFVDITYHPAEPIAAQTGAGPRRVCIKGGFDPLLRELGMNSAYRREAEFFAHIAPALQKRNVRLPGSLYCGTDVVEGQGIVILEDLIAANCTFGQCLEPWLAPRAAVALEQLAGLHAMTWGARPVEYPWLSEVPIIEEVLKSMFSPEYWDSQFYTENCPLGVPDHMLDRERMYDAFKTLWRTENPDLTCIVHGDCHVGNTFLSPPPAQLPGFLDFQAPQIGSAMHDVAYFLGGALTVEDRRTHERELLKHYLDKLHEAGGPRLGVEDVWMDYRKHHLHGFVWVLTGPRMQAKTKVDAMTERHVAAILDHESIELLEGIAGKA</sequence>
<organism evidence="2 3">
    <name type="scientific">Lepidopterella palustris CBS 459.81</name>
    <dbReference type="NCBI Taxonomy" id="1314670"/>
    <lineage>
        <taxon>Eukaryota</taxon>
        <taxon>Fungi</taxon>
        <taxon>Dikarya</taxon>
        <taxon>Ascomycota</taxon>
        <taxon>Pezizomycotina</taxon>
        <taxon>Dothideomycetes</taxon>
        <taxon>Pleosporomycetidae</taxon>
        <taxon>Mytilinidiales</taxon>
        <taxon>Argynnaceae</taxon>
        <taxon>Lepidopterella</taxon>
    </lineage>
</organism>
<dbReference type="SUPFAM" id="SSF56112">
    <property type="entry name" value="Protein kinase-like (PK-like)"/>
    <property type="match status" value="1"/>
</dbReference>
<keyword evidence="3" id="KW-1185">Reference proteome</keyword>
<dbReference type="Pfam" id="PF02958">
    <property type="entry name" value="EcKL"/>
    <property type="match status" value="1"/>
</dbReference>